<dbReference type="EMBL" id="JPVQ01000032">
    <property type="protein sequence ID" value="KGR89856.1"/>
    <property type="molecule type" value="Genomic_DNA"/>
</dbReference>
<evidence type="ECO:0000313" key="3">
    <source>
        <dbReference type="Proteomes" id="UP000030595"/>
    </source>
</evidence>
<reference evidence="2 3" key="1">
    <citation type="submission" date="2014-02" db="EMBL/GenBank/DDBJ databases">
        <title>Draft genome sequence of Lysinibacillus massiliensis CCUG 49529.</title>
        <authorList>
            <person name="Zhang F."/>
            <person name="Wang G."/>
            <person name="Zhang L."/>
        </authorList>
    </citation>
    <scope>NUCLEOTIDE SEQUENCE [LARGE SCALE GENOMIC DNA]</scope>
    <source>
        <strain evidence="2 3">CCUG 49529</strain>
    </source>
</reference>
<keyword evidence="1" id="KW-0472">Membrane</keyword>
<accession>A0A0A3IYV0</accession>
<dbReference type="AlphaFoldDB" id="A0A0A3IYV0"/>
<protein>
    <submittedName>
        <fullName evidence="2">Uncharacterized protein</fullName>
    </submittedName>
</protein>
<keyword evidence="1" id="KW-1133">Transmembrane helix</keyword>
<sequence>MPYAFTKKLYNTKQMDNSSFNLSLDIVFFFIHLALCKSWFFIFIHPVFSITGERITPVALELSIEGTYLSSVFE</sequence>
<organism evidence="2 3">
    <name type="scientific">Ureibacillus massiliensis 4400831 = CIP 108448 = CCUG 49529</name>
    <dbReference type="NCBI Taxonomy" id="1211035"/>
    <lineage>
        <taxon>Bacteria</taxon>
        <taxon>Bacillati</taxon>
        <taxon>Bacillota</taxon>
        <taxon>Bacilli</taxon>
        <taxon>Bacillales</taxon>
        <taxon>Caryophanaceae</taxon>
        <taxon>Ureibacillus</taxon>
    </lineage>
</organism>
<keyword evidence="3" id="KW-1185">Reference proteome</keyword>
<comment type="caution">
    <text evidence="2">The sequence shown here is derived from an EMBL/GenBank/DDBJ whole genome shotgun (WGS) entry which is preliminary data.</text>
</comment>
<evidence type="ECO:0000256" key="1">
    <source>
        <dbReference type="SAM" id="Phobius"/>
    </source>
</evidence>
<gene>
    <name evidence="2" type="ORF">CD30_14800</name>
</gene>
<keyword evidence="1" id="KW-0812">Transmembrane</keyword>
<feature type="transmembrane region" description="Helical" evidence="1">
    <location>
        <begin position="20"/>
        <end position="44"/>
    </location>
</feature>
<proteinExistence type="predicted"/>
<dbReference type="Proteomes" id="UP000030595">
    <property type="component" value="Unassembled WGS sequence"/>
</dbReference>
<name>A0A0A3IYV0_9BACL</name>
<evidence type="ECO:0000313" key="2">
    <source>
        <dbReference type="EMBL" id="KGR89856.1"/>
    </source>
</evidence>